<feature type="compositionally biased region" description="Low complexity" evidence="1">
    <location>
        <begin position="28"/>
        <end position="37"/>
    </location>
</feature>
<evidence type="ECO:0000313" key="2">
    <source>
        <dbReference type="EMBL" id="OWP02503.1"/>
    </source>
</evidence>
<dbReference type="AlphaFoldDB" id="A0A218Z4Q1"/>
<dbReference type="InParanoid" id="A0A218Z4Q1"/>
<evidence type="ECO:0000313" key="3">
    <source>
        <dbReference type="Proteomes" id="UP000242519"/>
    </source>
</evidence>
<sequence length="233" mass="26141">MRYIAPTPFWITAYERATKKNPESSAEAGQQGPAGPALTLKNARDELRLQSYQQVRHILQDHQGSTLPSTFKQGVVFAEPGSLIYQRDKAPATRPADSPDQRQHGRPSRLECFTRPSSPLTSCTFPENMASVIKPRKPLVGRDRINKLSRETGFVACRLAWRRRLASLQTAGLKTQIKAAETVRDHQEVLQDYDDELQGIIKKYLKDFSMENSKQSLLPASTPGQPGNLLNRT</sequence>
<accession>A0A218Z4Q1</accession>
<proteinExistence type="predicted"/>
<gene>
    <name evidence="2" type="ORF">B2J93_2711</name>
</gene>
<protein>
    <submittedName>
        <fullName evidence="2">Uncharacterized protein</fullName>
    </submittedName>
</protein>
<organism evidence="2 3">
    <name type="scientific">Diplocarpon coronariae</name>
    <dbReference type="NCBI Taxonomy" id="2795749"/>
    <lineage>
        <taxon>Eukaryota</taxon>
        <taxon>Fungi</taxon>
        <taxon>Dikarya</taxon>
        <taxon>Ascomycota</taxon>
        <taxon>Pezizomycotina</taxon>
        <taxon>Leotiomycetes</taxon>
        <taxon>Helotiales</taxon>
        <taxon>Drepanopezizaceae</taxon>
        <taxon>Diplocarpon</taxon>
    </lineage>
</organism>
<dbReference type="EMBL" id="MZNU01000228">
    <property type="protein sequence ID" value="OWP02503.1"/>
    <property type="molecule type" value="Genomic_DNA"/>
</dbReference>
<dbReference type="Proteomes" id="UP000242519">
    <property type="component" value="Unassembled WGS sequence"/>
</dbReference>
<evidence type="ECO:0000256" key="1">
    <source>
        <dbReference type="SAM" id="MobiDB-lite"/>
    </source>
</evidence>
<feature type="region of interest" description="Disordered" evidence="1">
    <location>
        <begin position="86"/>
        <end position="110"/>
    </location>
</feature>
<feature type="compositionally biased region" description="Basic and acidic residues" evidence="1">
    <location>
        <begin position="86"/>
        <end position="103"/>
    </location>
</feature>
<keyword evidence="3" id="KW-1185">Reference proteome</keyword>
<reference evidence="2 3" key="1">
    <citation type="submission" date="2017-04" db="EMBL/GenBank/DDBJ databases">
        <title>Draft genome sequence of Marssonina coronaria NL1: causal agent of apple blotch.</title>
        <authorList>
            <person name="Cheng Q."/>
        </authorList>
    </citation>
    <scope>NUCLEOTIDE SEQUENCE [LARGE SCALE GENOMIC DNA]</scope>
    <source>
        <strain evidence="2 3">NL1</strain>
    </source>
</reference>
<comment type="caution">
    <text evidence="2">The sequence shown here is derived from an EMBL/GenBank/DDBJ whole genome shotgun (WGS) entry which is preliminary data.</text>
</comment>
<name>A0A218Z4Q1_9HELO</name>
<feature type="region of interest" description="Disordered" evidence="1">
    <location>
        <begin position="19"/>
        <end position="39"/>
    </location>
</feature>